<dbReference type="EMBL" id="JAUKUA010000002">
    <property type="protein sequence ID" value="KAK0725661.1"/>
    <property type="molecule type" value="Genomic_DNA"/>
</dbReference>
<dbReference type="Proteomes" id="UP001172102">
    <property type="component" value="Unassembled WGS sequence"/>
</dbReference>
<reference evidence="1" key="1">
    <citation type="submission" date="2023-06" db="EMBL/GenBank/DDBJ databases">
        <title>Genome-scale phylogeny and comparative genomics of the fungal order Sordariales.</title>
        <authorList>
            <consortium name="Lawrence Berkeley National Laboratory"/>
            <person name="Hensen N."/>
            <person name="Bonometti L."/>
            <person name="Westerberg I."/>
            <person name="Brannstrom I.O."/>
            <person name="Guillou S."/>
            <person name="Cros-Aarteil S."/>
            <person name="Calhoun S."/>
            <person name="Haridas S."/>
            <person name="Kuo A."/>
            <person name="Mondo S."/>
            <person name="Pangilinan J."/>
            <person name="Riley R."/>
            <person name="Labutti K."/>
            <person name="Andreopoulos B."/>
            <person name="Lipzen A."/>
            <person name="Chen C."/>
            <person name="Yanf M."/>
            <person name="Daum C."/>
            <person name="Ng V."/>
            <person name="Clum A."/>
            <person name="Steindorff A."/>
            <person name="Ohm R."/>
            <person name="Martin F."/>
            <person name="Silar P."/>
            <person name="Natvig D."/>
            <person name="Lalanne C."/>
            <person name="Gautier V."/>
            <person name="Ament-Velasquez S.L."/>
            <person name="Kruys A."/>
            <person name="Hutchinson M.I."/>
            <person name="Powell A.J."/>
            <person name="Barry K."/>
            <person name="Miller A.N."/>
            <person name="Grigoriev I.V."/>
            <person name="Debuchy R."/>
            <person name="Gladieux P."/>
            <person name="Thoren M.H."/>
            <person name="Johannesson H."/>
        </authorList>
    </citation>
    <scope>NUCLEOTIDE SEQUENCE</scope>
    <source>
        <strain evidence="1">SMH4607-1</strain>
    </source>
</reference>
<accession>A0AA40E6D3</accession>
<gene>
    <name evidence="1" type="ORF">B0H67DRAFT_571093</name>
</gene>
<name>A0AA40E6D3_9PEZI</name>
<keyword evidence="2" id="KW-1185">Reference proteome</keyword>
<comment type="caution">
    <text evidence="1">The sequence shown here is derived from an EMBL/GenBank/DDBJ whole genome shotgun (WGS) entry which is preliminary data.</text>
</comment>
<sequence length="69" mass="7949">MTSSPPRRTQPRPTCCCYRPTAPLVHCRLDSRRSQCRRPPGPLSTVMAVRAKERNMPLNWAQFVHYGPQ</sequence>
<dbReference type="AlphaFoldDB" id="A0AA40E6D3"/>
<proteinExistence type="predicted"/>
<protein>
    <submittedName>
        <fullName evidence="1">Uncharacterized protein</fullName>
    </submittedName>
</protein>
<evidence type="ECO:0000313" key="1">
    <source>
        <dbReference type="EMBL" id="KAK0725661.1"/>
    </source>
</evidence>
<organism evidence="1 2">
    <name type="scientific">Lasiosphaeris hirsuta</name>
    <dbReference type="NCBI Taxonomy" id="260670"/>
    <lineage>
        <taxon>Eukaryota</taxon>
        <taxon>Fungi</taxon>
        <taxon>Dikarya</taxon>
        <taxon>Ascomycota</taxon>
        <taxon>Pezizomycotina</taxon>
        <taxon>Sordariomycetes</taxon>
        <taxon>Sordariomycetidae</taxon>
        <taxon>Sordariales</taxon>
        <taxon>Lasiosphaeriaceae</taxon>
        <taxon>Lasiosphaeris</taxon>
    </lineage>
</organism>
<evidence type="ECO:0000313" key="2">
    <source>
        <dbReference type="Proteomes" id="UP001172102"/>
    </source>
</evidence>